<evidence type="ECO:0000313" key="2">
    <source>
        <dbReference type="EMBL" id="THU79955.1"/>
    </source>
</evidence>
<dbReference type="PANTHER" id="PTHR33096:SF1">
    <property type="entry name" value="CXC1-LIKE CYSTEINE CLUSTER ASSOCIATED WITH KDZ TRANSPOSASES DOMAIN-CONTAINING PROTEIN"/>
    <property type="match status" value="1"/>
</dbReference>
<evidence type="ECO:0000256" key="1">
    <source>
        <dbReference type="SAM" id="MobiDB-lite"/>
    </source>
</evidence>
<organism evidence="2 3">
    <name type="scientific">Dendrothele bispora (strain CBS 962.96)</name>
    <dbReference type="NCBI Taxonomy" id="1314807"/>
    <lineage>
        <taxon>Eukaryota</taxon>
        <taxon>Fungi</taxon>
        <taxon>Dikarya</taxon>
        <taxon>Basidiomycota</taxon>
        <taxon>Agaricomycotina</taxon>
        <taxon>Agaricomycetes</taxon>
        <taxon>Agaricomycetidae</taxon>
        <taxon>Agaricales</taxon>
        <taxon>Agaricales incertae sedis</taxon>
        <taxon>Dendrothele</taxon>
    </lineage>
</organism>
<name>A0A4V4HBM8_DENBC</name>
<protein>
    <recommendedName>
        <fullName evidence="4">CxC1-like cysteine cluster associated with KDZ transposases domain-containing protein</fullName>
    </recommendedName>
</protein>
<dbReference type="PANTHER" id="PTHR33096">
    <property type="entry name" value="CXC2 DOMAIN-CONTAINING PROTEIN"/>
    <property type="match status" value="1"/>
</dbReference>
<keyword evidence="3" id="KW-1185">Reference proteome</keyword>
<gene>
    <name evidence="2" type="ORF">K435DRAFT_696714</name>
</gene>
<dbReference type="InterPro" id="IPR040521">
    <property type="entry name" value="KDZ"/>
</dbReference>
<sequence length="1014" mass="116674">MFPRLRRQSSSPVRPLSQSIRETSIPTRNPKNDVTPQVYLGHGRALIQDGASSPVRRVNTPPPLGDSFVGSVPAEPITSPSKHAAKRQRLFQRWNTLLPTLFHAYMELMRITNNLREACGLNLESERCNCCRNARELTLKIVRFEKFESIRLWASDCRPAALQLINSGLFPCAPVYPSLAVDIRMLDFVTRLFLRISPNHTAWCGTVEDFLRCQGYRLEGKDPLRRRFGNTLQWFNSLQASCEAYVTGLLNDTRHSLRDGVEEDDSGVGKRQGTIPRSRLECSEEVESEDRDTNVDETGSRKRKRPDDHESRRTDLLSRPSDYLRSRCPICFGGEFDPEKDRLTSDVIVCLDACFTQRHNSQPRDPARQHPDSFFIPQSEVDAVESRVEEARTQAAHATKKPKTSNEQDTEDDELEDGMLVSKSVLDLCGNSFKAAREFLAKVIPKGCDVTALMALLCRHDRPLWVVNMTTPGERQHYAIALLEKLFENIPPFMHVGVLYDIGCHLERSCLKWGLLEEHMDNLVFAISVFHAFGHQWACQLIYHPRKCEGFGLSDGEGAERLWHGIQHLIAYTRIAGYHLRVYTLDMQLHFVNGENLLKMGTWAQRKYKSLCTKRAENKIELAESGKPLSLLRKEWHDQVQTQTRPLPSQSKNKGKVVVEECLRLRRSQSALEKRVKLLQDIIANPNALDYEVASAEVDLPRVLEDYNKLTDKLRRKENALGVSEKRQIHHLGKSPYVNKAMNARALKTRLCERVRSRKFELDRVERSYRKQRSERQLNEHIEDSVKRRDPGIQQLAQKYNKLVKEMKNLIVLRRAPRNAIAPAPIDVSELFKLDIADELWQDIGLDFDEVELGQTAPPPWLADDKVRQGIRAMLELDRCEEEEERLAVERKAMQSWLKEEWNVLKCTIEGTDDADVLHQLELRRKHLCRLCVLWVDALKDFEEEWDEDWGPSVEELEVAREVENSSAVEVMEYEGGDTAFEREIDPVLTEQLETVALSDEYRKSQIDFIDVDL</sequence>
<reference evidence="2 3" key="1">
    <citation type="journal article" date="2019" name="Nat. Ecol. Evol.">
        <title>Megaphylogeny resolves global patterns of mushroom evolution.</title>
        <authorList>
            <person name="Varga T."/>
            <person name="Krizsan K."/>
            <person name="Foldi C."/>
            <person name="Dima B."/>
            <person name="Sanchez-Garcia M."/>
            <person name="Sanchez-Ramirez S."/>
            <person name="Szollosi G.J."/>
            <person name="Szarkandi J.G."/>
            <person name="Papp V."/>
            <person name="Albert L."/>
            <person name="Andreopoulos W."/>
            <person name="Angelini C."/>
            <person name="Antonin V."/>
            <person name="Barry K.W."/>
            <person name="Bougher N.L."/>
            <person name="Buchanan P."/>
            <person name="Buyck B."/>
            <person name="Bense V."/>
            <person name="Catcheside P."/>
            <person name="Chovatia M."/>
            <person name="Cooper J."/>
            <person name="Damon W."/>
            <person name="Desjardin D."/>
            <person name="Finy P."/>
            <person name="Geml J."/>
            <person name="Haridas S."/>
            <person name="Hughes K."/>
            <person name="Justo A."/>
            <person name="Karasinski D."/>
            <person name="Kautmanova I."/>
            <person name="Kiss B."/>
            <person name="Kocsube S."/>
            <person name="Kotiranta H."/>
            <person name="LaButti K.M."/>
            <person name="Lechner B.E."/>
            <person name="Liimatainen K."/>
            <person name="Lipzen A."/>
            <person name="Lukacs Z."/>
            <person name="Mihaltcheva S."/>
            <person name="Morgado L.N."/>
            <person name="Niskanen T."/>
            <person name="Noordeloos M.E."/>
            <person name="Ohm R.A."/>
            <person name="Ortiz-Santana B."/>
            <person name="Ovrebo C."/>
            <person name="Racz N."/>
            <person name="Riley R."/>
            <person name="Savchenko A."/>
            <person name="Shiryaev A."/>
            <person name="Soop K."/>
            <person name="Spirin V."/>
            <person name="Szebenyi C."/>
            <person name="Tomsovsky M."/>
            <person name="Tulloss R.E."/>
            <person name="Uehling J."/>
            <person name="Grigoriev I.V."/>
            <person name="Vagvolgyi C."/>
            <person name="Papp T."/>
            <person name="Martin F.M."/>
            <person name="Miettinen O."/>
            <person name="Hibbett D.S."/>
            <person name="Nagy L.G."/>
        </authorList>
    </citation>
    <scope>NUCLEOTIDE SEQUENCE [LARGE SCALE GENOMIC DNA]</scope>
    <source>
        <strain evidence="2 3">CBS 962.96</strain>
    </source>
</reference>
<accession>A0A4V4HBM8</accession>
<proteinExistence type="predicted"/>
<evidence type="ECO:0000313" key="3">
    <source>
        <dbReference type="Proteomes" id="UP000297245"/>
    </source>
</evidence>
<feature type="compositionally biased region" description="Basic and acidic residues" evidence="1">
    <location>
        <begin position="291"/>
        <end position="316"/>
    </location>
</feature>
<dbReference type="EMBL" id="ML179956">
    <property type="protein sequence ID" value="THU79955.1"/>
    <property type="molecule type" value="Genomic_DNA"/>
</dbReference>
<feature type="compositionally biased region" description="Polar residues" evidence="1">
    <location>
        <begin position="8"/>
        <end position="35"/>
    </location>
</feature>
<dbReference type="OrthoDB" id="3364670at2759"/>
<dbReference type="AlphaFoldDB" id="A0A4V4HBM8"/>
<feature type="region of interest" description="Disordered" evidence="1">
    <location>
        <begin position="1"/>
        <end position="35"/>
    </location>
</feature>
<feature type="region of interest" description="Disordered" evidence="1">
    <location>
        <begin position="385"/>
        <end position="415"/>
    </location>
</feature>
<evidence type="ECO:0008006" key="4">
    <source>
        <dbReference type="Google" id="ProtNLM"/>
    </source>
</evidence>
<feature type="region of interest" description="Disordered" evidence="1">
    <location>
        <begin position="257"/>
        <end position="318"/>
    </location>
</feature>
<dbReference type="Proteomes" id="UP000297245">
    <property type="component" value="Unassembled WGS sequence"/>
</dbReference>
<dbReference type="Pfam" id="PF18758">
    <property type="entry name" value="KDZ"/>
    <property type="match status" value="1"/>
</dbReference>